<dbReference type="InterPro" id="IPR029058">
    <property type="entry name" value="AB_hydrolase_fold"/>
</dbReference>
<evidence type="ECO:0000313" key="2">
    <source>
        <dbReference type="EMBL" id="ABF41904.1"/>
    </source>
</evidence>
<gene>
    <name evidence="2" type="ordered locus">Acid345_2903</name>
</gene>
<dbReference type="InterPro" id="IPR026555">
    <property type="entry name" value="NSL3/Tex30"/>
</dbReference>
<proteinExistence type="predicted"/>
<dbReference type="HOGENOM" id="CLU_072792_1_2_0"/>
<protein>
    <recommendedName>
        <fullName evidence="1">KANL3/Tex30 alpha/beta hydrolase-like domain-containing protein</fullName>
    </recommendedName>
</protein>
<reference evidence="2 3" key="1">
    <citation type="journal article" date="2009" name="Appl. Environ. Microbiol.">
        <title>Three genomes from the phylum Acidobacteria provide insight into the lifestyles of these microorganisms in soils.</title>
        <authorList>
            <person name="Ward N.L."/>
            <person name="Challacombe J.F."/>
            <person name="Janssen P.H."/>
            <person name="Henrissat B."/>
            <person name="Coutinho P.M."/>
            <person name="Wu M."/>
            <person name="Xie G."/>
            <person name="Haft D.H."/>
            <person name="Sait M."/>
            <person name="Badger J."/>
            <person name="Barabote R.D."/>
            <person name="Bradley B."/>
            <person name="Brettin T.S."/>
            <person name="Brinkac L.M."/>
            <person name="Bruce D."/>
            <person name="Creasy T."/>
            <person name="Daugherty S.C."/>
            <person name="Davidsen T.M."/>
            <person name="DeBoy R.T."/>
            <person name="Detter J.C."/>
            <person name="Dodson R.J."/>
            <person name="Durkin A.S."/>
            <person name="Ganapathy A."/>
            <person name="Gwinn-Giglio M."/>
            <person name="Han C.S."/>
            <person name="Khouri H."/>
            <person name="Kiss H."/>
            <person name="Kothari S.P."/>
            <person name="Madupu R."/>
            <person name="Nelson K.E."/>
            <person name="Nelson W.C."/>
            <person name="Paulsen I."/>
            <person name="Penn K."/>
            <person name="Ren Q."/>
            <person name="Rosovitz M.J."/>
            <person name="Selengut J.D."/>
            <person name="Shrivastava S."/>
            <person name="Sullivan S.A."/>
            <person name="Tapia R."/>
            <person name="Thompson L.S."/>
            <person name="Watkins K.L."/>
            <person name="Yang Q."/>
            <person name="Yu C."/>
            <person name="Zafar N."/>
            <person name="Zhou L."/>
            <person name="Kuske C.R."/>
        </authorList>
    </citation>
    <scope>NUCLEOTIDE SEQUENCE [LARGE SCALE GENOMIC DNA]</scope>
    <source>
        <strain evidence="2 3">Ellin345</strain>
    </source>
</reference>
<dbReference type="STRING" id="204669.Acid345_2903"/>
<sequence length="212" mass="22948">MLLPVSDGVVQGVLHLPESRSGDGLVLTHGAGANHQAPVLVAVATAFERLGFVVLRFDLPFRQKRPHGPPPRGSAEEDQQGLRQAAAFLRTQAANRIFLGGHSYGGRQASMLAASQPEIAAALLLLSYPLHPPDRPTQMRTAHFPDLRTPALFVHGKRDGFCTHEELVEATRLVPARTEILEIEAAGHELLSKRNADALPALIANSFQRFIG</sequence>
<dbReference type="ESTHER" id="korve-q1imj6">
    <property type="family name" value="NLS3-Tex30"/>
</dbReference>
<dbReference type="InterPro" id="IPR046879">
    <property type="entry name" value="KANL3/Tex30_Abhydrolase"/>
</dbReference>
<keyword evidence="3" id="KW-1185">Reference proteome</keyword>
<dbReference type="Proteomes" id="UP000002432">
    <property type="component" value="Chromosome"/>
</dbReference>
<dbReference type="Pfam" id="PF20408">
    <property type="entry name" value="Abhydrolase_11"/>
    <property type="match status" value="1"/>
</dbReference>
<dbReference type="eggNOG" id="COG3571">
    <property type="taxonomic scope" value="Bacteria"/>
</dbReference>
<evidence type="ECO:0000259" key="1">
    <source>
        <dbReference type="Pfam" id="PF20408"/>
    </source>
</evidence>
<dbReference type="OrthoDB" id="652634at2"/>
<feature type="domain" description="KANL3/Tex30 alpha/beta hydrolase-like" evidence="1">
    <location>
        <begin position="25"/>
        <end position="197"/>
    </location>
</feature>
<organism evidence="2 3">
    <name type="scientific">Koribacter versatilis (strain Ellin345)</name>
    <dbReference type="NCBI Taxonomy" id="204669"/>
    <lineage>
        <taxon>Bacteria</taxon>
        <taxon>Pseudomonadati</taxon>
        <taxon>Acidobacteriota</taxon>
        <taxon>Terriglobia</taxon>
        <taxon>Terriglobales</taxon>
        <taxon>Candidatus Korobacteraceae</taxon>
        <taxon>Candidatus Korobacter</taxon>
    </lineage>
</organism>
<dbReference type="PANTHER" id="PTHR13136">
    <property type="entry name" value="TESTIS DEVELOPMENT PROTEIN PRTD"/>
    <property type="match status" value="1"/>
</dbReference>
<dbReference type="PANTHER" id="PTHR13136:SF11">
    <property type="entry name" value="TESTIS-EXPRESSED PROTEIN 30"/>
    <property type="match status" value="1"/>
</dbReference>
<dbReference type="SUPFAM" id="SSF53474">
    <property type="entry name" value="alpha/beta-Hydrolases"/>
    <property type="match status" value="1"/>
</dbReference>
<dbReference type="AlphaFoldDB" id="Q1IMJ6"/>
<dbReference type="Gene3D" id="3.40.50.1820">
    <property type="entry name" value="alpha/beta hydrolase"/>
    <property type="match status" value="1"/>
</dbReference>
<accession>Q1IMJ6</accession>
<dbReference type="EnsemblBacteria" id="ABF41904">
    <property type="protein sequence ID" value="ABF41904"/>
    <property type="gene ID" value="Acid345_2903"/>
</dbReference>
<dbReference type="KEGG" id="aba:Acid345_2903"/>
<name>Q1IMJ6_KORVE</name>
<dbReference type="RefSeq" id="WP_011523705.1">
    <property type="nucleotide sequence ID" value="NC_008009.1"/>
</dbReference>
<evidence type="ECO:0000313" key="3">
    <source>
        <dbReference type="Proteomes" id="UP000002432"/>
    </source>
</evidence>
<dbReference type="EMBL" id="CP000360">
    <property type="protein sequence ID" value="ABF41904.1"/>
    <property type="molecule type" value="Genomic_DNA"/>
</dbReference>